<dbReference type="Pfam" id="PF03543">
    <property type="entry name" value="Peptidase_C58"/>
    <property type="match status" value="1"/>
</dbReference>
<keyword evidence="3" id="KW-0788">Thiol protease</keyword>
<dbReference type="RefSeq" id="WP_206718738.1">
    <property type="nucleotide sequence ID" value="NZ_CP071091.1"/>
</dbReference>
<name>A0ABX7NEK9_9BACT</name>
<evidence type="ECO:0000313" key="6">
    <source>
        <dbReference type="EMBL" id="QSQ17103.1"/>
    </source>
</evidence>
<evidence type="ECO:0000256" key="1">
    <source>
        <dbReference type="ARBA" id="ARBA00022670"/>
    </source>
</evidence>
<feature type="region of interest" description="Disordered" evidence="4">
    <location>
        <begin position="1"/>
        <end position="140"/>
    </location>
</feature>
<dbReference type="EMBL" id="CP071091">
    <property type="protein sequence ID" value="QSQ17103.1"/>
    <property type="molecule type" value="Genomic_DNA"/>
</dbReference>
<keyword evidence="7" id="KW-1185">Reference proteome</keyword>
<feature type="compositionally biased region" description="Polar residues" evidence="4">
    <location>
        <begin position="12"/>
        <end position="21"/>
    </location>
</feature>
<dbReference type="Gene3D" id="3.90.70.20">
    <property type="match status" value="1"/>
</dbReference>
<feature type="domain" description="Peptidase C58 YopT-type" evidence="5">
    <location>
        <begin position="362"/>
        <end position="419"/>
    </location>
</feature>
<evidence type="ECO:0000259" key="5">
    <source>
        <dbReference type="Pfam" id="PF03543"/>
    </source>
</evidence>
<evidence type="ECO:0000256" key="2">
    <source>
        <dbReference type="ARBA" id="ARBA00022801"/>
    </source>
</evidence>
<feature type="compositionally biased region" description="Polar residues" evidence="4">
    <location>
        <begin position="29"/>
        <end position="46"/>
    </location>
</feature>
<protein>
    <recommendedName>
        <fullName evidence="5">Peptidase C58 YopT-type domain-containing protein</fullName>
    </recommendedName>
</protein>
<gene>
    <name evidence="6" type="ORF">JY572_14020</name>
</gene>
<evidence type="ECO:0000313" key="7">
    <source>
        <dbReference type="Proteomes" id="UP000663090"/>
    </source>
</evidence>
<dbReference type="Proteomes" id="UP000663090">
    <property type="component" value="Chromosome"/>
</dbReference>
<keyword evidence="2" id="KW-0378">Hydrolase</keyword>
<keyword evidence="1" id="KW-0645">Protease</keyword>
<proteinExistence type="predicted"/>
<sequence length="423" mass="44754">MTGSLKIGPRSPVSSTLPSQRTETDTSAKKTSLQDTAGTGNTQATAENKAPNDLFAQKEKNDPHCTFTSAALTSGKNQTHISPGTRNNPAAGQSPDGGPGAANNLWGAKKTSTAPAPGDAGQVEGGQGSEKLGEKGGLLSGSMRSAQIPFNQTMVAWRDKDAGIIDRAKFSGICFILSLHFLESKAAGDSDEKSISKFKEPGNFHQLWDDFAFHNKNAENLKGEISGAYVGSMTQEANLRGQLAQAPASQHADINQKLQSATLTKTGAQSQLERMFVGGGEQGFELSRGGVPLLGKPGEQIMRKLFSMDVADVHRVELTVVTKRLLTADKLNWSEACADVAQKVGSAGTPALFEIGLYGKDGADGHSIALHVDAGGSYSLFDPNYGVFKGDGTNQTFGDDLTKLLETKYPKHKQVVLSTLTQQ</sequence>
<evidence type="ECO:0000256" key="3">
    <source>
        <dbReference type="ARBA" id="ARBA00022807"/>
    </source>
</evidence>
<organism evidence="6 7">
    <name type="scientific">Myxococcus landrumensis</name>
    <dbReference type="NCBI Taxonomy" id="2813577"/>
    <lineage>
        <taxon>Bacteria</taxon>
        <taxon>Pseudomonadati</taxon>
        <taxon>Myxococcota</taxon>
        <taxon>Myxococcia</taxon>
        <taxon>Myxococcales</taxon>
        <taxon>Cystobacterineae</taxon>
        <taxon>Myxococcaceae</taxon>
        <taxon>Myxococcus</taxon>
    </lineage>
</organism>
<accession>A0ABX7NEK9</accession>
<reference evidence="6 7" key="1">
    <citation type="submission" date="2021-02" db="EMBL/GenBank/DDBJ databases">
        <title>De Novo genome assembly of isolated myxobacteria.</title>
        <authorList>
            <person name="Stevens D.C."/>
        </authorList>
    </citation>
    <scope>NUCLEOTIDE SEQUENCE [LARGE SCALE GENOMIC DNA]</scope>
    <source>
        <strain evidence="6 7">SCHIC003</strain>
    </source>
</reference>
<feature type="compositionally biased region" description="Polar residues" evidence="4">
    <location>
        <begin position="66"/>
        <end position="91"/>
    </location>
</feature>
<evidence type="ECO:0000256" key="4">
    <source>
        <dbReference type="SAM" id="MobiDB-lite"/>
    </source>
</evidence>
<dbReference type="InterPro" id="IPR006473">
    <property type="entry name" value="Peptidase_C58_Yopt"/>
</dbReference>